<name>A0ABW3MUD6_9MICO</name>
<dbReference type="InterPro" id="IPR008333">
    <property type="entry name" value="Cbr1-like_FAD-bd_dom"/>
</dbReference>
<keyword evidence="17" id="KW-1185">Reference proteome</keyword>
<dbReference type="Gene3D" id="2.40.30.10">
    <property type="entry name" value="Translation factors"/>
    <property type="match status" value="1"/>
</dbReference>
<evidence type="ECO:0000256" key="6">
    <source>
        <dbReference type="ARBA" id="ARBA00022723"/>
    </source>
</evidence>
<evidence type="ECO:0000256" key="12">
    <source>
        <dbReference type="ARBA" id="ARBA00023136"/>
    </source>
</evidence>
<dbReference type="InterPro" id="IPR036010">
    <property type="entry name" value="2Fe-2S_ferredoxin-like_sf"/>
</dbReference>
<dbReference type="Pfam" id="PF00175">
    <property type="entry name" value="NAD_binding_1"/>
    <property type="match status" value="1"/>
</dbReference>
<keyword evidence="7" id="KW-0274">FAD</keyword>
<dbReference type="EMBL" id="JBHTKH010000004">
    <property type="protein sequence ID" value="MFD1054156.1"/>
    <property type="molecule type" value="Genomic_DNA"/>
</dbReference>
<evidence type="ECO:0000313" key="16">
    <source>
        <dbReference type="EMBL" id="MFD1054156.1"/>
    </source>
</evidence>
<dbReference type="InterPro" id="IPR050415">
    <property type="entry name" value="MRET"/>
</dbReference>
<evidence type="ECO:0000256" key="11">
    <source>
        <dbReference type="ARBA" id="ARBA00023014"/>
    </source>
</evidence>
<dbReference type="Pfam" id="PF00970">
    <property type="entry name" value="FAD_binding_6"/>
    <property type="match status" value="1"/>
</dbReference>
<comment type="cofactor">
    <cofactor evidence="1">
        <name>FAD</name>
        <dbReference type="ChEBI" id="CHEBI:57692"/>
    </cofactor>
</comment>
<dbReference type="PANTHER" id="PTHR47354">
    <property type="entry name" value="NADH OXIDOREDUCTASE HCR"/>
    <property type="match status" value="1"/>
</dbReference>
<dbReference type="PROSITE" id="PS51384">
    <property type="entry name" value="FAD_FR"/>
    <property type="match status" value="1"/>
</dbReference>
<evidence type="ECO:0000256" key="3">
    <source>
        <dbReference type="ARBA" id="ARBA00022630"/>
    </source>
</evidence>
<dbReference type="PANTHER" id="PTHR47354:SF8">
    <property type="entry name" value="1,2-PHENYLACETYL-COA EPOXIDASE, SUBUNIT E"/>
    <property type="match status" value="1"/>
</dbReference>
<dbReference type="Pfam" id="PF00111">
    <property type="entry name" value="Fer2"/>
    <property type="match status" value="1"/>
</dbReference>
<evidence type="ECO:0000256" key="10">
    <source>
        <dbReference type="ARBA" id="ARBA00023004"/>
    </source>
</evidence>
<keyword evidence="9" id="KW-0560">Oxidoreductase</keyword>
<keyword evidence="5" id="KW-0001">2Fe-2S</keyword>
<dbReference type="InterPro" id="IPR017938">
    <property type="entry name" value="Riboflavin_synthase-like_b-brl"/>
</dbReference>
<keyword evidence="11" id="KW-0411">Iron-sulfur</keyword>
<dbReference type="SUPFAM" id="SSF54292">
    <property type="entry name" value="2Fe-2S ferredoxin-like"/>
    <property type="match status" value="1"/>
</dbReference>
<evidence type="ECO:0000256" key="2">
    <source>
        <dbReference type="ARBA" id="ARBA00004141"/>
    </source>
</evidence>
<evidence type="ECO:0000256" key="13">
    <source>
        <dbReference type="SAM" id="Phobius"/>
    </source>
</evidence>
<feature type="transmembrane region" description="Helical" evidence="13">
    <location>
        <begin position="123"/>
        <end position="143"/>
    </location>
</feature>
<dbReference type="CDD" id="cd06214">
    <property type="entry name" value="PA_degradation_oxidoreductase_like"/>
    <property type="match status" value="1"/>
</dbReference>
<proteinExistence type="predicted"/>
<evidence type="ECO:0000259" key="15">
    <source>
        <dbReference type="PROSITE" id="PS51384"/>
    </source>
</evidence>
<reference evidence="17" key="1">
    <citation type="journal article" date="2019" name="Int. J. Syst. Evol. Microbiol.">
        <title>The Global Catalogue of Microorganisms (GCM) 10K type strain sequencing project: providing services to taxonomists for standard genome sequencing and annotation.</title>
        <authorList>
            <consortium name="The Broad Institute Genomics Platform"/>
            <consortium name="The Broad Institute Genome Sequencing Center for Infectious Disease"/>
            <person name="Wu L."/>
            <person name="Ma J."/>
        </authorList>
    </citation>
    <scope>NUCLEOTIDE SEQUENCE [LARGE SCALE GENOMIC DNA]</scope>
    <source>
        <strain evidence="17">CCUG 57508</strain>
    </source>
</reference>
<keyword evidence="6" id="KW-0479">Metal-binding</keyword>
<keyword evidence="10" id="KW-0408">Iron</keyword>
<sequence>MDDKLWWYIARSSGLTAWVLVSLTVLWGLVLSTRVFGNRAAPAWLLDLHRALGALTVVFTGVHLTGLVLDEYSAFGPSDILVPLASSFRPAAVAWGVVAMYLLVAISVTSWTRRWIPDRLWRWVHASAHGVFVLTTIHTLTAGTDAGGLFVKVFAVVAAGAYLFLATYRLLAGRRKPVLAGAPAASGPQSTSLATPAAGAAGIAGAAFHPLTVREVRRETADSVSVSFEVPERHAEDFRFEPGQFLSLRREVEGRPVTRQYSICSGLADGELRIAVRRADGGAVSPWIVDTLREGDTLEVAPPAGRFTTALNALARRRVLGVAAGSGITPVLSILKSVLHLEPHSRAVLLVGNKGPDSVMLADAIDELAQTTDGRLTVVHQFSRPIETPEGLAEQAVRHGRLDAERLAHSDFEPLRLGEVDDAFLCGPGGFVSGVKSHLIESGVPADRIRSESFDRGAAPDLSVGPSTDGTPLTIVAGGAASEVVQGGADSILEAGLRAGLDLPYSCMAGSCGTCVARVTSGDVDPGAGELTADERAAGQVLTCQARATGPGACVSYDPADATAVFAAVPGGSTAARQV</sequence>
<dbReference type="Pfam" id="PF01794">
    <property type="entry name" value="Ferric_reduct"/>
    <property type="match status" value="1"/>
</dbReference>
<feature type="transmembrane region" description="Helical" evidence="13">
    <location>
        <begin position="6"/>
        <end position="30"/>
    </location>
</feature>
<dbReference type="InterPro" id="IPR001041">
    <property type="entry name" value="2Fe-2S_ferredoxin-type"/>
</dbReference>
<dbReference type="InterPro" id="IPR012675">
    <property type="entry name" value="Beta-grasp_dom_sf"/>
</dbReference>
<dbReference type="PROSITE" id="PS51085">
    <property type="entry name" value="2FE2S_FER_2"/>
    <property type="match status" value="1"/>
</dbReference>
<dbReference type="Proteomes" id="UP001597046">
    <property type="component" value="Unassembled WGS sequence"/>
</dbReference>
<gene>
    <name evidence="16" type="ORF">ACFQ2V_07555</name>
</gene>
<evidence type="ECO:0000256" key="4">
    <source>
        <dbReference type="ARBA" id="ARBA00022692"/>
    </source>
</evidence>
<evidence type="ECO:0000313" key="17">
    <source>
        <dbReference type="Proteomes" id="UP001597046"/>
    </source>
</evidence>
<evidence type="ECO:0000256" key="5">
    <source>
        <dbReference type="ARBA" id="ARBA00022714"/>
    </source>
</evidence>
<evidence type="ECO:0000256" key="8">
    <source>
        <dbReference type="ARBA" id="ARBA00022989"/>
    </source>
</evidence>
<accession>A0ABW3MUD6</accession>
<dbReference type="InterPro" id="IPR006058">
    <property type="entry name" value="2Fe2S_fd_BS"/>
</dbReference>
<dbReference type="InterPro" id="IPR013130">
    <property type="entry name" value="Fe3_Rdtase_TM_dom"/>
</dbReference>
<feature type="transmembrane region" description="Helical" evidence="13">
    <location>
        <begin position="89"/>
        <end position="111"/>
    </location>
</feature>
<keyword evidence="12 13" id="KW-0472">Membrane</keyword>
<dbReference type="SUPFAM" id="SSF52343">
    <property type="entry name" value="Ferredoxin reductase-like, C-terminal NADP-linked domain"/>
    <property type="match status" value="1"/>
</dbReference>
<dbReference type="InterPro" id="IPR039261">
    <property type="entry name" value="FNR_nucleotide-bd"/>
</dbReference>
<dbReference type="InterPro" id="IPR017927">
    <property type="entry name" value="FAD-bd_FR_type"/>
</dbReference>
<feature type="transmembrane region" description="Helical" evidence="13">
    <location>
        <begin position="149"/>
        <end position="171"/>
    </location>
</feature>
<evidence type="ECO:0000256" key="7">
    <source>
        <dbReference type="ARBA" id="ARBA00022827"/>
    </source>
</evidence>
<keyword evidence="3" id="KW-0285">Flavoprotein</keyword>
<dbReference type="Gene3D" id="3.40.50.80">
    <property type="entry name" value="Nucleotide-binding domain of ferredoxin-NADP reductase (FNR) module"/>
    <property type="match status" value="1"/>
</dbReference>
<keyword evidence="8 13" id="KW-1133">Transmembrane helix</keyword>
<organism evidence="16 17">
    <name type="scientific">Terrabacter terrigena</name>
    <dbReference type="NCBI Taxonomy" id="574718"/>
    <lineage>
        <taxon>Bacteria</taxon>
        <taxon>Bacillati</taxon>
        <taxon>Actinomycetota</taxon>
        <taxon>Actinomycetes</taxon>
        <taxon>Micrococcales</taxon>
        <taxon>Intrasporangiaceae</taxon>
        <taxon>Terrabacter</taxon>
    </lineage>
</organism>
<dbReference type="InterPro" id="IPR001433">
    <property type="entry name" value="OxRdtase_FAD/NAD-bd"/>
</dbReference>
<evidence type="ECO:0000259" key="14">
    <source>
        <dbReference type="PROSITE" id="PS51085"/>
    </source>
</evidence>
<evidence type="ECO:0000256" key="1">
    <source>
        <dbReference type="ARBA" id="ARBA00001974"/>
    </source>
</evidence>
<dbReference type="SUPFAM" id="SSF63380">
    <property type="entry name" value="Riboflavin synthase domain-like"/>
    <property type="match status" value="1"/>
</dbReference>
<dbReference type="PRINTS" id="PR00406">
    <property type="entry name" value="CYTB5RDTASE"/>
</dbReference>
<keyword evidence="4 13" id="KW-0812">Transmembrane</keyword>
<feature type="transmembrane region" description="Helical" evidence="13">
    <location>
        <begin position="51"/>
        <end position="69"/>
    </location>
</feature>
<dbReference type="CDD" id="cd00207">
    <property type="entry name" value="fer2"/>
    <property type="match status" value="1"/>
</dbReference>
<feature type="domain" description="FAD-binding FR-type" evidence="15">
    <location>
        <begin position="206"/>
        <end position="310"/>
    </location>
</feature>
<comment type="subcellular location">
    <subcellularLocation>
        <location evidence="2">Membrane</location>
        <topology evidence="2">Multi-pass membrane protein</topology>
    </subcellularLocation>
</comment>
<protein>
    <submittedName>
        <fullName evidence="16">2Fe-2S iron-sulfur cluster-binding protein</fullName>
    </submittedName>
</protein>
<evidence type="ECO:0000256" key="9">
    <source>
        <dbReference type="ARBA" id="ARBA00023002"/>
    </source>
</evidence>
<dbReference type="RefSeq" id="WP_386052061.1">
    <property type="nucleotide sequence ID" value="NZ_JBHTKH010000004.1"/>
</dbReference>
<feature type="domain" description="2Fe-2S ferredoxin-type" evidence="14">
    <location>
        <begin position="471"/>
        <end position="561"/>
    </location>
</feature>
<dbReference type="Gene3D" id="3.10.20.30">
    <property type="match status" value="1"/>
</dbReference>
<dbReference type="PROSITE" id="PS00197">
    <property type="entry name" value="2FE2S_FER_1"/>
    <property type="match status" value="1"/>
</dbReference>
<comment type="caution">
    <text evidence="16">The sequence shown here is derived from an EMBL/GenBank/DDBJ whole genome shotgun (WGS) entry which is preliminary data.</text>
</comment>